<dbReference type="CDD" id="cd18773">
    <property type="entry name" value="PDC1_HK_sensor"/>
    <property type="match status" value="1"/>
</dbReference>
<accession>A0ABV1HBF1</accession>
<dbReference type="PROSITE" id="PS50111">
    <property type="entry name" value="CHEMOTAXIS_TRANSDUC_2"/>
    <property type="match status" value="1"/>
</dbReference>
<dbReference type="Gene3D" id="1.10.8.500">
    <property type="entry name" value="HAMP domain in histidine kinase"/>
    <property type="match status" value="1"/>
</dbReference>
<dbReference type="InterPro" id="IPR003660">
    <property type="entry name" value="HAMP_dom"/>
</dbReference>
<feature type="coiled-coil region" evidence="10">
    <location>
        <begin position="28"/>
        <end position="55"/>
    </location>
</feature>
<gene>
    <name evidence="14" type="ORF">WMO43_03995</name>
</gene>
<dbReference type="Pfam" id="PF00672">
    <property type="entry name" value="HAMP"/>
    <property type="match status" value="1"/>
</dbReference>
<dbReference type="SMART" id="SM00304">
    <property type="entry name" value="HAMP"/>
    <property type="match status" value="1"/>
</dbReference>
<comment type="subcellular location">
    <subcellularLocation>
        <location evidence="1">Cell membrane</location>
        <topology evidence="1">Multi-pass membrane protein</topology>
    </subcellularLocation>
</comment>
<evidence type="ECO:0000256" key="6">
    <source>
        <dbReference type="ARBA" id="ARBA00023136"/>
    </source>
</evidence>
<keyword evidence="15" id="KW-1185">Reference proteome</keyword>
<feature type="domain" description="HAMP" evidence="13">
    <location>
        <begin position="313"/>
        <end position="362"/>
    </location>
</feature>
<dbReference type="Pfam" id="PF00015">
    <property type="entry name" value="MCPsignal"/>
    <property type="match status" value="1"/>
</dbReference>
<sequence>MKSLKRKLRVVTCIICIVCLGITAAISYNIASSKMSQKEEEKAELSAEKNAQEIETWLNGYATYLEVTAGTMEAQKMAEPENIAQYLQELLQNQNEDGIIYDIYFTSEDNRMTAGSGYEADGSVDFTKRDWYLAAKEKDGVHYESPYKDADSGRYVITLSKKVEWDGKVVGVLAEDIFIDQVVEIVNKCELEGNSYAMLVDQNDGLMVHPNEKYGYVDDEPVRLNDLAGNPYKKLSEKLEADGKKVQNIWLKDYDGVTRGFFVGKVKSCDWHVVIALEKEVLYQDVNSMLQGFVIAMAISLVVGIVIITIMTKKIVDPIRHLEHTVTSNDLNESIQVESKDEVGRLAKGFNKMLGNLRGLLSTSEEAAGNIEESSMQLQNITDTIVQGAKRVKQEMENINDTMNVQYENVHQSEEVLSNFEREISRFEGQFSDMGSTIVLANAKLTENIEVVEKLGSATMANMENINTLQESVNVLEQKSENITNIISTITGISGQTNLLALNASIEAARAGEAGKGFAVVADEIRQLSEQTKDATEEIRDLVTEIQERIEKTVSRIQEYGQSFRVNAEIATQVQEAFSAIESAIKTLGEMNTDMSEELQAFTNAQNAIRTSFDSVDANTSSCVENTRAALKVSKEQAQVTGDLAQWAKQLQEQADELKEKTQNFKKVQE</sequence>
<comment type="similarity">
    <text evidence="8">Belongs to the methyl-accepting chemotaxis (MCP) protein family.</text>
</comment>
<dbReference type="SMART" id="SM00283">
    <property type="entry name" value="MA"/>
    <property type="match status" value="1"/>
</dbReference>
<keyword evidence="10" id="KW-0175">Coiled coil</keyword>
<dbReference type="InterPro" id="IPR004089">
    <property type="entry name" value="MCPsignal_dom"/>
</dbReference>
<name>A0ABV1HBF1_9FIRM</name>
<comment type="caution">
    <text evidence="14">The sequence shown here is derived from an EMBL/GenBank/DDBJ whole genome shotgun (WGS) entry which is preliminary data.</text>
</comment>
<evidence type="ECO:0000259" key="13">
    <source>
        <dbReference type="PROSITE" id="PS50885"/>
    </source>
</evidence>
<feature type="coiled-coil region" evidence="10">
    <location>
        <begin position="389"/>
        <end position="430"/>
    </location>
</feature>
<dbReference type="SUPFAM" id="SSF58104">
    <property type="entry name" value="Methyl-accepting chemotaxis protein (MCP) signaling domain"/>
    <property type="match status" value="1"/>
</dbReference>
<keyword evidence="4 11" id="KW-0812">Transmembrane</keyword>
<dbReference type="CDD" id="cd06225">
    <property type="entry name" value="HAMP"/>
    <property type="match status" value="1"/>
</dbReference>
<feature type="domain" description="Methyl-accepting transducer" evidence="12">
    <location>
        <begin position="381"/>
        <end position="617"/>
    </location>
</feature>
<dbReference type="InterPro" id="IPR033479">
    <property type="entry name" value="dCache_1"/>
</dbReference>
<reference evidence="14 15" key="1">
    <citation type="submission" date="2024-03" db="EMBL/GenBank/DDBJ databases">
        <title>Human intestinal bacterial collection.</title>
        <authorList>
            <person name="Pauvert C."/>
            <person name="Hitch T.C.A."/>
            <person name="Clavel T."/>
        </authorList>
    </citation>
    <scope>NUCLEOTIDE SEQUENCE [LARGE SCALE GENOMIC DNA]</scope>
    <source>
        <strain evidence="14 15">CLA-AA-H185</strain>
    </source>
</reference>
<dbReference type="InterPro" id="IPR029151">
    <property type="entry name" value="Sensor-like_sf"/>
</dbReference>
<protein>
    <submittedName>
        <fullName evidence="14">Methyl-accepting chemotaxis protein</fullName>
    </submittedName>
</protein>
<evidence type="ECO:0000256" key="9">
    <source>
        <dbReference type="PROSITE-ProRule" id="PRU00284"/>
    </source>
</evidence>
<dbReference type="EMBL" id="JBBMEX010000003">
    <property type="protein sequence ID" value="MEQ2557043.1"/>
    <property type="molecule type" value="Genomic_DNA"/>
</dbReference>
<evidence type="ECO:0000256" key="8">
    <source>
        <dbReference type="ARBA" id="ARBA00029447"/>
    </source>
</evidence>
<organism evidence="14 15">
    <name type="scientific">Maccoyibacter intestinihominis</name>
    <dbReference type="NCBI Taxonomy" id="3133499"/>
    <lineage>
        <taxon>Bacteria</taxon>
        <taxon>Bacillati</taxon>
        <taxon>Bacillota</taxon>
        <taxon>Clostridia</taxon>
        <taxon>Lachnospirales</taxon>
        <taxon>Lachnospiraceae</taxon>
        <taxon>Maccoyibacter</taxon>
    </lineage>
</organism>
<evidence type="ECO:0000256" key="3">
    <source>
        <dbReference type="ARBA" id="ARBA00022500"/>
    </source>
</evidence>
<dbReference type="Pfam" id="PF02743">
    <property type="entry name" value="dCache_1"/>
    <property type="match status" value="1"/>
</dbReference>
<keyword evidence="6 11" id="KW-0472">Membrane</keyword>
<feature type="transmembrane region" description="Helical" evidence="11">
    <location>
        <begin position="289"/>
        <end position="311"/>
    </location>
</feature>
<evidence type="ECO:0000256" key="2">
    <source>
        <dbReference type="ARBA" id="ARBA00022475"/>
    </source>
</evidence>
<dbReference type="PROSITE" id="PS50885">
    <property type="entry name" value="HAMP"/>
    <property type="match status" value="1"/>
</dbReference>
<dbReference type="RefSeq" id="WP_353530143.1">
    <property type="nucleotide sequence ID" value="NZ_JBBMEX010000003.1"/>
</dbReference>
<keyword evidence="2" id="KW-1003">Cell membrane</keyword>
<evidence type="ECO:0000256" key="1">
    <source>
        <dbReference type="ARBA" id="ARBA00004651"/>
    </source>
</evidence>
<evidence type="ECO:0000313" key="15">
    <source>
        <dbReference type="Proteomes" id="UP001454489"/>
    </source>
</evidence>
<dbReference type="Gene3D" id="1.10.287.950">
    <property type="entry name" value="Methyl-accepting chemotaxis protein"/>
    <property type="match status" value="1"/>
</dbReference>
<dbReference type="PANTHER" id="PTHR32089">
    <property type="entry name" value="METHYL-ACCEPTING CHEMOTAXIS PROTEIN MCPB"/>
    <property type="match status" value="1"/>
</dbReference>
<keyword evidence="7 9" id="KW-0807">Transducer</keyword>
<evidence type="ECO:0000256" key="4">
    <source>
        <dbReference type="ARBA" id="ARBA00022692"/>
    </source>
</evidence>
<dbReference type="Gene3D" id="3.30.450.20">
    <property type="entry name" value="PAS domain"/>
    <property type="match status" value="2"/>
</dbReference>
<evidence type="ECO:0000313" key="14">
    <source>
        <dbReference type="EMBL" id="MEQ2557043.1"/>
    </source>
</evidence>
<proteinExistence type="inferred from homology"/>
<evidence type="ECO:0000259" key="12">
    <source>
        <dbReference type="PROSITE" id="PS50111"/>
    </source>
</evidence>
<keyword evidence="3" id="KW-0145">Chemotaxis</keyword>
<evidence type="ECO:0000256" key="5">
    <source>
        <dbReference type="ARBA" id="ARBA00022989"/>
    </source>
</evidence>
<dbReference type="SUPFAM" id="SSF103190">
    <property type="entry name" value="Sensory domain-like"/>
    <property type="match status" value="1"/>
</dbReference>
<dbReference type="PANTHER" id="PTHR32089:SF112">
    <property type="entry name" value="LYSOZYME-LIKE PROTEIN-RELATED"/>
    <property type="match status" value="1"/>
</dbReference>
<evidence type="ECO:0000256" key="7">
    <source>
        <dbReference type="ARBA" id="ARBA00023224"/>
    </source>
</evidence>
<evidence type="ECO:0000256" key="11">
    <source>
        <dbReference type="SAM" id="Phobius"/>
    </source>
</evidence>
<dbReference type="Proteomes" id="UP001454489">
    <property type="component" value="Unassembled WGS sequence"/>
</dbReference>
<evidence type="ECO:0000256" key="10">
    <source>
        <dbReference type="SAM" id="Coils"/>
    </source>
</evidence>
<keyword evidence="5 11" id="KW-1133">Transmembrane helix</keyword>